<keyword evidence="3 7" id="KW-0378">Hydrolase</keyword>
<keyword evidence="8" id="KW-1185">Reference proteome</keyword>
<evidence type="ECO:0000313" key="7">
    <source>
        <dbReference type="EMBL" id="MBB5220940.1"/>
    </source>
</evidence>
<dbReference type="Gene3D" id="3.20.20.140">
    <property type="entry name" value="Metal-dependent hydrolases"/>
    <property type="match status" value="1"/>
</dbReference>
<dbReference type="SUPFAM" id="SSF51338">
    <property type="entry name" value="Composite domain of metallo-dependent hydrolases"/>
    <property type="match status" value="1"/>
</dbReference>
<dbReference type="PANTHER" id="PTHR11271:SF48">
    <property type="entry name" value="AMIDOHYDROLASE-RELATED DOMAIN-CONTAINING PROTEIN"/>
    <property type="match status" value="1"/>
</dbReference>
<dbReference type="EMBL" id="JACHFM010000001">
    <property type="protein sequence ID" value="MBB5220940.1"/>
    <property type="molecule type" value="Genomic_DNA"/>
</dbReference>
<evidence type="ECO:0000256" key="3">
    <source>
        <dbReference type="ARBA" id="ARBA00022801"/>
    </source>
</evidence>
<proteinExistence type="predicted"/>
<dbReference type="RefSeq" id="WP_184147360.1">
    <property type="nucleotide sequence ID" value="NZ_JACHFM010000001.1"/>
</dbReference>
<dbReference type="SUPFAM" id="SSF51556">
    <property type="entry name" value="Metallo-dependent hydrolases"/>
    <property type="match status" value="1"/>
</dbReference>
<dbReference type="InterPro" id="IPR010252">
    <property type="entry name" value="HutF"/>
</dbReference>
<comment type="cofactor">
    <cofactor evidence="1">
        <name>Zn(2+)</name>
        <dbReference type="ChEBI" id="CHEBI:29105"/>
    </cofactor>
</comment>
<protein>
    <submittedName>
        <fullName evidence="7">Formimidoylglutamate deiminase</fullName>
        <ecNumber evidence="7">3.5.3.13</ecNumber>
    </submittedName>
</protein>
<evidence type="ECO:0000256" key="2">
    <source>
        <dbReference type="ARBA" id="ARBA00022723"/>
    </source>
</evidence>
<keyword evidence="4" id="KW-0862">Zinc</keyword>
<comment type="caution">
    <text evidence="7">The sequence shown here is derived from an EMBL/GenBank/DDBJ whole genome shotgun (WGS) entry which is preliminary data.</text>
</comment>
<reference evidence="7 8" key="1">
    <citation type="submission" date="2020-08" db="EMBL/GenBank/DDBJ databases">
        <title>Genomic Encyclopedia of Type Strains, Phase IV (KMG-IV): sequencing the most valuable type-strain genomes for metagenomic binning, comparative biology and taxonomic classification.</title>
        <authorList>
            <person name="Goeker M."/>
        </authorList>
    </citation>
    <scope>NUCLEOTIDE SEQUENCE [LARGE SCALE GENOMIC DNA]</scope>
    <source>
        <strain evidence="7 8">DSM 101730</strain>
    </source>
</reference>
<sequence length="453" mass="48627">MTALLAPLALLPDGWARDVRVTFDDGRITGIEPGTEVRAGDRILERRALLPAPSNLHSHAFQRAMAGMTERRGPTADSFWTWRRLMYRFLDVLDPDEIEAIAALVYVEMLEAGYAAVAEFHYLHHAPGGTPYADPAELSHRIVAAAQAAGIGLTLLPVLYTWGGADRTPLAGGQLRFGNDLGGFLRLHEGAGAGLAADGRLGAAPHSLRASTPDDIRALAGQMPEGPMHIHAAEQVKEVEEVTAWLRARPVDFLLDDIGLGPRWCLIHATQMTGAETARLAASGATAGLCPITESNLGDGIFDGADYLAAGGSFGIGSDSNVRITLGEELRTLEYSQRLRDRARNVLAPPETSVGRTLYESVLAGGARALGRDSGALRAGALADMVAIDLDHPVLMALSDDSLLDGWIFAADDRVVREVWSAGRHVVHDGRHVARESVEARYRTVMLTVLPRL</sequence>
<dbReference type="EC" id="3.5.3.13" evidence="7"/>
<dbReference type="InterPro" id="IPR006680">
    <property type="entry name" value="Amidohydro-rel"/>
</dbReference>
<feature type="domain" description="Formimidoylglutamate deiminase N-terminal" evidence="6">
    <location>
        <begin position="1"/>
        <end position="42"/>
    </location>
</feature>
<dbReference type="PANTHER" id="PTHR11271">
    <property type="entry name" value="GUANINE DEAMINASE"/>
    <property type="match status" value="1"/>
</dbReference>
<dbReference type="Pfam" id="PF01979">
    <property type="entry name" value="Amidohydro_1"/>
    <property type="match status" value="1"/>
</dbReference>
<dbReference type="AlphaFoldDB" id="A0A840SJK3"/>
<dbReference type="Gene3D" id="2.30.40.10">
    <property type="entry name" value="Urease, subunit C, domain 1"/>
    <property type="match status" value="1"/>
</dbReference>
<keyword evidence="2" id="KW-0479">Metal-binding</keyword>
<dbReference type="GO" id="GO:0005829">
    <property type="term" value="C:cytosol"/>
    <property type="evidence" value="ECO:0007669"/>
    <property type="project" value="TreeGrafter"/>
</dbReference>
<gene>
    <name evidence="7" type="ORF">HNP73_000861</name>
</gene>
<dbReference type="InterPro" id="IPR032466">
    <property type="entry name" value="Metal_Hydrolase"/>
</dbReference>
<evidence type="ECO:0000256" key="1">
    <source>
        <dbReference type="ARBA" id="ARBA00001947"/>
    </source>
</evidence>
<accession>A0A840SJK3</accession>
<dbReference type="Proteomes" id="UP000549457">
    <property type="component" value="Unassembled WGS sequence"/>
</dbReference>
<evidence type="ECO:0000259" key="6">
    <source>
        <dbReference type="Pfam" id="PF22429"/>
    </source>
</evidence>
<organism evidence="7 8">
    <name type="scientific">Amaricoccus macauensis</name>
    <dbReference type="NCBI Taxonomy" id="57001"/>
    <lineage>
        <taxon>Bacteria</taxon>
        <taxon>Pseudomonadati</taxon>
        <taxon>Pseudomonadota</taxon>
        <taxon>Alphaproteobacteria</taxon>
        <taxon>Rhodobacterales</taxon>
        <taxon>Paracoccaceae</taxon>
        <taxon>Amaricoccus</taxon>
    </lineage>
</organism>
<evidence type="ECO:0000256" key="4">
    <source>
        <dbReference type="ARBA" id="ARBA00022833"/>
    </source>
</evidence>
<evidence type="ECO:0000313" key="8">
    <source>
        <dbReference type="Proteomes" id="UP000549457"/>
    </source>
</evidence>
<dbReference type="GO" id="GO:0050416">
    <property type="term" value="F:formimidoylglutamate deiminase activity"/>
    <property type="evidence" value="ECO:0007669"/>
    <property type="project" value="UniProtKB-EC"/>
</dbReference>
<dbReference type="Pfam" id="PF22429">
    <property type="entry name" value="HutF_N"/>
    <property type="match status" value="1"/>
</dbReference>
<dbReference type="InterPro" id="IPR011059">
    <property type="entry name" value="Metal-dep_hydrolase_composite"/>
</dbReference>
<name>A0A840SJK3_9RHOB</name>
<dbReference type="GO" id="GO:0019239">
    <property type="term" value="F:deaminase activity"/>
    <property type="evidence" value="ECO:0007669"/>
    <property type="project" value="TreeGrafter"/>
</dbReference>
<dbReference type="NCBIfam" id="TIGR02022">
    <property type="entry name" value="hutF"/>
    <property type="match status" value="1"/>
</dbReference>
<feature type="domain" description="Amidohydrolase-related" evidence="5">
    <location>
        <begin position="49"/>
        <end position="425"/>
    </location>
</feature>
<dbReference type="InterPro" id="IPR055156">
    <property type="entry name" value="HutF-like_N"/>
</dbReference>
<dbReference type="NCBIfam" id="NF006681">
    <property type="entry name" value="PRK09229.1-2"/>
    <property type="match status" value="1"/>
</dbReference>
<evidence type="ECO:0000259" key="5">
    <source>
        <dbReference type="Pfam" id="PF01979"/>
    </source>
</evidence>
<dbReference type="GO" id="GO:0046872">
    <property type="term" value="F:metal ion binding"/>
    <property type="evidence" value="ECO:0007669"/>
    <property type="project" value="UniProtKB-KW"/>
</dbReference>
<dbReference type="InterPro" id="IPR051607">
    <property type="entry name" value="Metallo-dep_hydrolases"/>
</dbReference>
<dbReference type="NCBIfam" id="NF006684">
    <property type="entry name" value="PRK09229.1-5"/>
    <property type="match status" value="1"/>
</dbReference>